<dbReference type="EMBL" id="UYJE01009069">
    <property type="protein sequence ID" value="VDI69765.1"/>
    <property type="molecule type" value="Genomic_DNA"/>
</dbReference>
<keyword evidence="1" id="KW-0175">Coiled coil</keyword>
<protein>
    <submittedName>
        <fullName evidence="3">Uncharacterized protein</fullName>
    </submittedName>
</protein>
<gene>
    <name evidence="3" type="ORF">MGAL_10B011580</name>
</gene>
<evidence type="ECO:0000256" key="1">
    <source>
        <dbReference type="SAM" id="Coils"/>
    </source>
</evidence>
<keyword evidence="4" id="KW-1185">Reference proteome</keyword>
<comment type="caution">
    <text evidence="3">The sequence shown here is derived from an EMBL/GenBank/DDBJ whole genome shotgun (WGS) entry which is preliminary data.</text>
</comment>
<reference evidence="3" key="1">
    <citation type="submission" date="2018-11" db="EMBL/GenBank/DDBJ databases">
        <authorList>
            <person name="Alioto T."/>
            <person name="Alioto T."/>
        </authorList>
    </citation>
    <scope>NUCLEOTIDE SEQUENCE</scope>
</reference>
<evidence type="ECO:0000313" key="4">
    <source>
        <dbReference type="Proteomes" id="UP000596742"/>
    </source>
</evidence>
<accession>A0A8B6GWZ4</accession>
<feature type="coiled-coil region" evidence="1">
    <location>
        <begin position="57"/>
        <end position="84"/>
    </location>
</feature>
<dbReference type="AlphaFoldDB" id="A0A8B6GWZ4"/>
<proteinExistence type="predicted"/>
<evidence type="ECO:0000313" key="3">
    <source>
        <dbReference type="EMBL" id="VDI69765.1"/>
    </source>
</evidence>
<sequence>MAEGHDAEKLRDIIESLRCGKQKKLDSNESDDDFQESFEELDQENGGTANPKLDTAHVNSEMEISELEKQLKELQVESKKAHLRQQIEKEKESLRTIHRSALTLPEGLQPSSLQQPSATGEPINFSQPNKEQSALQILSFIWPEPVEQFQTFTLGGEVEFRVGKKKTLDKVTIEEWGNVWYSVLLYDKEYRQKQADELFEWGIYRQDLRDFQLVSKRDNPTIRAFSEASVGASKDIEDREYILDGVKNGFHLCIKFGPHYPVNRENYSSAFRYRSKVENQIKKEIELGNYIVTKSIPTIVSSLGAVPKPNGDIRLIHDASQPIGISLNSYTSDTNCAYMDMRHALKLIKPNSFLAKSRFKKCL</sequence>
<feature type="region of interest" description="Disordered" evidence="2">
    <location>
        <begin position="20"/>
        <end position="55"/>
    </location>
</feature>
<evidence type="ECO:0000256" key="2">
    <source>
        <dbReference type="SAM" id="MobiDB-lite"/>
    </source>
</evidence>
<feature type="compositionally biased region" description="Acidic residues" evidence="2">
    <location>
        <begin position="28"/>
        <end position="43"/>
    </location>
</feature>
<organism evidence="3 4">
    <name type="scientific">Mytilus galloprovincialis</name>
    <name type="common">Mediterranean mussel</name>
    <dbReference type="NCBI Taxonomy" id="29158"/>
    <lineage>
        <taxon>Eukaryota</taxon>
        <taxon>Metazoa</taxon>
        <taxon>Spiralia</taxon>
        <taxon>Lophotrochozoa</taxon>
        <taxon>Mollusca</taxon>
        <taxon>Bivalvia</taxon>
        <taxon>Autobranchia</taxon>
        <taxon>Pteriomorphia</taxon>
        <taxon>Mytilida</taxon>
        <taxon>Mytiloidea</taxon>
        <taxon>Mytilidae</taxon>
        <taxon>Mytilinae</taxon>
        <taxon>Mytilus</taxon>
    </lineage>
</organism>
<name>A0A8B6GWZ4_MYTGA</name>
<dbReference type="Proteomes" id="UP000596742">
    <property type="component" value="Unassembled WGS sequence"/>
</dbReference>